<dbReference type="AlphaFoldDB" id="D4AKE7"/>
<keyword evidence="3" id="KW-1133">Transmembrane helix</keyword>
<dbReference type="Proteomes" id="UP000008866">
    <property type="component" value="Unassembled WGS sequence"/>
</dbReference>
<dbReference type="GO" id="GO:0051999">
    <property type="term" value="P:mannosyl-inositol phosphorylceramide biosynthetic process"/>
    <property type="evidence" value="ECO:0007669"/>
    <property type="project" value="TreeGrafter"/>
</dbReference>
<gene>
    <name evidence="4" type="ORF">ARB_03983</name>
</gene>
<comment type="similarity">
    <text evidence="1">Belongs to the glycosyltransferase 32 family.</text>
</comment>
<dbReference type="SUPFAM" id="SSF53448">
    <property type="entry name" value="Nucleotide-diphospho-sugar transferases"/>
    <property type="match status" value="1"/>
</dbReference>
<dbReference type="GeneID" id="9526910"/>
<feature type="transmembrane region" description="Helical" evidence="3">
    <location>
        <begin position="240"/>
        <end position="260"/>
    </location>
</feature>
<evidence type="ECO:0000256" key="3">
    <source>
        <dbReference type="SAM" id="Phobius"/>
    </source>
</evidence>
<dbReference type="InterPro" id="IPR051706">
    <property type="entry name" value="Glycosyltransferase_domain"/>
</dbReference>
<dbReference type="KEGG" id="abe:ARB_03983"/>
<evidence type="ECO:0000256" key="2">
    <source>
        <dbReference type="ARBA" id="ARBA00022679"/>
    </source>
</evidence>
<dbReference type="PANTHER" id="PTHR32385">
    <property type="entry name" value="MANNOSYL PHOSPHORYLINOSITOL CERAMIDE SYNTHASE"/>
    <property type="match status" value="1"/>
</dbReference>
<keyword evidence="3" id="KW-0472">Membrane</keyword>
<accession>D4AKE7</accession>
<keyword evidence="2" id="KW-0808">Transferase</keyword>
<proteinExistence type="inferred from homology"/>
<reference evidence="5" key="1">
    <citation type="journal article" date="2011" name="Genome Biol.">
        <title>Comparative and functional genomics provide insights into the pathogenicity of dermatophytic fungi.</title>
        <authorList>
            <person name="Burmester A."/>
            <person name="Shelest E."/>
            <person name="Gloeckner G."/>
            <person name="Heddergott C."/>
            <person name="Schindler S."/>
            <person name="Staib P."/>
            <person name="Heidel A."/>
            <person name="Felder M."/>
            <person name="Petzold A."/>
            <person name="Szafranski K."/>
            <person name="Feuermann M."/>
            <person name="Pedruzzi I."/>
            <person name="Priebe S."/>
            <person name="Groth M."/>
            <person name="Winkler R."/>
            <person name="Li W."/>
            <person name="Kniemeyer O."/>
            <person name="Schroeckh V."/>
            <person name="Hertweck C."/>
            <person name="Hube B."/>
            <person name="White T.C."/>
            <person name="Platzer M."/>
            <person name="Guthke R."/>
            <person name="Heitman J."/>
            <person name="Woestemeyer J."/>
            <person name="Zipfel P.F."/>
            <person name="Monod M."/>
            <person name="Brakhage A.A."/>
        </authorList>
    </citation>
    <scope>NUCLEOTIDE SEQUENCE [LARGE SCALE GENOMIC DNA]</scope>
    <source>
        <strain evidence="5">ATCC MYA-4681 / CBS 112371</strain>
    </source>
</reference>
<dbReference type="HOGENOM" id="CLU_036369_4_0_1"/>
<sequence>MSLVGYLFGKRRLLRTLPFRLLDFVWNAPLLVSLVLLFLYTCASLIHSYNSLNLALSRNSISLDDLPQGYVKALEDAISKNQPTYNVTLLKDKDATPIPRIIHRTYSTPEFPEIWRDAYNSCQVLLPEYQHYFWTDEKARDFIEANFKWFLATYDGYRYGIQRVDALRYFLLWHYGGIYMDMDIGCRRDIRPLLDFPAWVPRTWPYGVSNDLMASSPGHPLMIKAALSLYDHNRWYVSKYVTVFFTTGPMFFSGIVLSWFEILKTGAKDDIASFKGPHGLAILPSQLYDTTEYTFFSHFPGSTWHGNDVAVLSWLYHYLWIFFLVAFALMIVSVVLGPTRRAKRRMPRFMMKQELRDLVDWNRLWSLRRSHAPSYEITGADSYERDVSFKKSMELGIEIILTEYSWHR</sequence>
<comment type="caution">
    <text evidence="4">The sequence shown here is derived from an EMBL/GenBank/DDBJ whole genome shotgun (WGS) entry which is preliminary data.</text>
</comment>
<feature type="transmembrane region" description="Helical" evidence="3">
    <location>
        <begin position="315"/>
        <end position="336"/>
    </location>
</feature>
<dbReference type="GO" id="GO:0016020">
    <property type="term" value="C:membrane"/>
    <property type="evidence" value="ECO:0007669"/>
    <property type="project" value="GOC"/>
</dbReference>
<dbReference type="Pfam" id="PF04488">
    <property type="entry name" value="Gly_transf_sug"/>
    <property type="match status" value="1"/>
</dbReference>
<evidence type="ECO:0000313" key="4">
    <source>
        <dbReference type="EMBL" id="EFE36462.1"/>
    </source>
</evidence>
<evidence type="ECO:0000256" key="1">
    <source>
        <dbReference type="ARBA" id="ARBA00009003"/>
    </source>
</evidence>
<name>D4AKE7_ARTBC</name>
<dbReference type="GO" id="GO:0000030">
    <property type="term" value="F:mannosyltransferase activity"/>
    <property type="evidence" value="ECO:0007669"/>
    <property type="project" value="TreeGrafter"/>
</dbReference>
<dbReference type="EMBL" id="ABSU01000001">
    <property type="protein sequence ID" value="EFE36462.1"/>
    <property type="molecule type" value="Genomic_DNA"/>
</dbReference>
<dbReference type="InterPro" id="IPR007577">
    <property type="entry name" value="GlycoTrfase_DXD_sugar-bd_CS"/>
</dbReference>
<dbReference type="RefSeq" id="XP_003017107.1">
    <property type="nucleotide sequence ID" value="XM_003017061.1"/>
</dbReference>
<evidence type="ECO:0008006" key="6">
    <source>
        <dbReference type="Google" id="ProtNLM"/>
    </source>
</evidence>
<dbReference type="OMA" id="MDIGCRR"/>
<dbReference type="InterPro" id="IPR029044">
    <property type="entry name" value="Nucleotide-diphossugar_trans"/>
</dbReference>
<keyword evidence="3" id="KW-0812">Transmembrane</keyword>
<feature type="transmembrane region" description="Helical" evidence="3">
    <location>
        <begin position="24"/>
        <end position="46"/>
    </location>
</feature>
<evidence type="ECO:0000313" key="5">
    <source>
        <dbReference type="Proteomes" id="UP000008866"/>
    </source>
</evidence>
<dbReference type="Gene3D" id="3.90.550.20">
    <property type="match status" value="1"/>
</dbReference>
<protein>
    <recommendedName>
        <fullName evidence="6">Glycosyl transferase</fullName>
    </recommendedName>
</protein>
<dbReference type="eggNOG" id="ENOG502QS3D">
    <property type="taxonomic scope" value="Eukaryota"/>
</dbReference>
<organism evidence="4 5">
    <name type="scientific">Arthroderma benhamiae (strain ATCC MYA-4681 / CBS 112371)</name>
    <name type="common">Trichophyton mentagrophytes</name>
    <dbReference type="NCBI Taxonomy" id="663331"/>
    <lineage>
        <taxon>Eukaryota</taxon>
        <taxon>Fungi</taxon>
        <taxon>Dikarya</taxon>
        <taxon>Ascomycota</taxon>
        <taxon>Pezizomycotina</taxon>
        <taxon>Eurotiomycetes</taxon>
        <taxon>Eurotiomycetidae</taxon>
        <taxon>Onygenales</taxon>
        <taxon>Arthrodermataceae</taxon>
        <taxon>Trichophyton</taxon>
    </lineage>
</organism>
<keyword evidence="5" id="KW-1185">Reference proteome</keyword>
<dbReference type="PANTHER" id="PTHR32385:SF15">
    <property type="entry name" value="INOSITOL PHOSPHOCERAMIDE MANNOSYLTRANSFERASE 1"/>
    <property type="match status" value="1"/>
</dbReference>